<reference evidence="6 7" key="1">
    <citation type="submission" date="2024-09" db="EMBL/GenBank/DDBJ databases">
        <authorList>
            <person name="Sun Q."/>
            <person name="Mori K."/>
        </authorList>
    </citation>
    <scope>NUCLEOTIDE SEQUENCE [LARGE SCALE GENOMIC DNA]</scope>
    <source>
        <strain evidence="6 7">CCM 7765</strain>
    </source>
</reference>
<evidence type="ECO:0000313" key="7">
    <source>
        <dbReference type="Proteomes" id="UP001589774"/>
    </source>
</evidence>
<dbReference type="InterPro" id="IPR029456">
    <property type="entry name" value="Sialidase_N"/>
</dbReference>
<evidence type="ECO:0000256" key="1">
    <source>
        <dbReference type="ARBA" id="ARBA00000427"/>
    </source>
</evidence>
<dbReference type="PANTHER" id="PTHR10628">
    <property type="entry name" value="SIALIDASE"/>
    <property type="match status" value="1"/>
</dbReference>
<comment type="similarity">
    <text evidence="2">Belongs to the glycosyl hydrolase 33 family.</text>
</comment>
<protein>
    <recommendedName>
        <fullName evidence="3">exo-alpha-sialidase</fullName>
        <ecNumber evidence="3">3.2.1.18</ecNumber>
    </recommendedName>
</protein>
<dbReference type="PANTHER" id="PTHR10628:SF30">
    <property type="entry name" value="EXO-ALPHA-SIALIDASE"/>
    <property type="match status" value="1"/>
</dbReference>
<dbReference type="InterPro" id="IPR011040">
    <property type="entry name" value="Sialidase"/>
</dbReference>
<evidence type="ECO:0000256" key="2">
    <source>
        <dbReference type="ARBA" id="ARBA00009348"/>
    </source>
</evidence>
<comment type="caution">
    <text evidence="6">The sequence shown here is derived from an EMBL/GenBank/DDBJ whole genome shotgun (WGS) entry which is preliminary data.</text>
</comment>
<accession>A0ABV6HPZ7</accession>
<proteinExistence type="inferred from homology"/>
<organism evidence="6 7">
    <name type="scientific">Olivibacter oleidegradans</name>
    <dbReference type="NCBI Taxonomy" id="760123"/>
    <lineage>
        <taxon>Bacteria</taxon>
        <taxon>Pseudomonadati</taxon>
        <taxon>Bacteroidota</taxon>
        <taxon>Sphingobacteriia</taxon>
        <taxon>Sphingobacteriales</taxon>
        <taxon>Sphingobacteriaceae</taxon>
        <taxon>Olivibacter</taxon>
    </lineage>
</organism>
<dbReference type="Gene3D" id="2.60.40.1290">
    <property type="match status" value="2"/>
</dbReference>
<evidence type="ECO:0000313" key="6">
    <source>
        <dbReference type="EMBL" id="MFC0320964.1"/>
    </source>
</evidence>
<dbReference type="Pfam" id="PF13859">
    <property type="entry name" value="BNR_3"/>
    <property type="match status" value="1"/>
</dbReference>
<sequence length="553" mass="62056">MSIYKISLLIYVFGIFFHLSIAKPVIQIEQTQFQVPILIGKPVNPVLRIKITIEGTKPHQLKALSLQTQGTTAIQDLNTVEVYYTGKDTLLNKMSTALKLFGKKANPKANITLEGDTELNPGIHYLWVTCRLTDQANLLHKIAFQLEDVHFNESTDVRITDRPIMEQRIGIAIHQRMENGIHTARIPGLAVTPKGTLLAIFDARRESSRDLQGDIDIGLRRSTNGGQTWEPLTIAMDMGKWGGLPEKFNGVSDACILVDKNSNTIYIAALWMHGIIDKDGQWVKGLKENSDHWNHQWKNKGSQPGFGIKQTSQFMLVKSTDDGKTWSKPLNITKMCKKKDWWLFAPAPGNGIVLNDGTLVFPTQGRDSLGTPFSTITYSKDSGKTWQTAKRALNEVATTECAVVQLADRSLMLNMRANKNKGEIGSNNGRAVCVTRDMGKTWTQHPSAFHALPEPVCMASLYKHSFMDPGKQRHLLLFSNPNSKTDRDHLTIKVSTNDGQTWPQKYWVLLDEWKGRGYSCIAAVDEQHIGILYESSQADMVFQKIAVSEWPEK</sequence>
<dbReference type="EC" id="3.2.1.18" evidence="3"/>
<dbReference type="SUPFAM" id="SSF50939">
    <property type="entry name" value="Sialidases"/>
    <property type="match status" value="1"/>
</dbReference>
<gene>
    <name evidence="6" type="ORF">ACFFI0_21750</name>
</gene>
<dbReference type="InterPro" id="IPR036278">
    <property type="entry name" value="Sialidase_sf"/>
</dbReference>
<keyword evidence="7" id="KW-1185">Reference proteome</keyword>
<dbReference type="RefSeq" id="WP_130856480.1">
    <property type="nucleotide sequence ID" value="NZ_JBHLWO010000002.1"/>
</dbReference>
<dbReference type="EMBL" id="JBHLWO010000002">
    <property type="protein sequence ID" value="MFC0320964.1"/>
    <property type="molecule type" value="Genomic_DNA"/>
</dbReference>
<dbReference type="InterPro" id="IPR026856">
    <property type="entry name" value="Sialidase_fam"/>
</dbReference>
<evidence type="ECO:0000256" key="3">
    <source>
        <dbReference type="ARBA" id="ARBA00012733"/>
    </source>
</evidence>
<feature type="domain" description="Sialidase" evidence="4">
    <location>
        <begin position="187"/>
        <end position="497"/>
    </location>
</feature>
<evidence type="ECO:0000259" key="4">
    <source>
        <dbReference type="Pfam" id="PF13859"/>
    </source>
</evidence>
<name>A0ABV6HPZ7_9SPHI</name>
<dbReference type="CDD" id="cd15482">
    <property type="entry name" value="Sialidase_non-viral"/>
    <property type="match status" value="1"/>
</dbReference>
<dbReference type="Proteomes" id="UP001589774">
    <property type="component" value="Unassembled WGS sequence"/>
</dbReference>
<feature type="domain" description="Sialidase N-terminal" evidence="5">
    <location>
        <begin position="27"/>
        <end position="153"/>
    </location>
</feature>
<evidence type="ECO:0000259" key="5">
    <source>
        <dbReference type="Pfam" id="PF14873"/>
    </source>
</evidence>
<comment type="catalytic activity">
    <reaction evidence="1">
        <text>Hydrolysis of alpha-(2-&gt;3)-, alpha-(2-&gt;6)-, alpha-(2-&gt;8)- glycosidic linkages of terminal sialic acid residues in oligosaccharides, glycoproteins, glycolipids, colominic acid and synthetic substrates.</text>
        <dbReference type="EC" id="3.2.1.18"/>
    </reaction>
</comment>
<dbReference type="Gene3D" id="2.120.10.10">
    <property type="match status" value="1"/>
</dbReference>
<dbReference type="Pfam" id="PF14873">
    <property type="entry name" value="BNR_assoc_N"/>
    <property type="match status" value="1"/>
</dbReference>